<dbReference type="InterPro" id="IPR045471">
    <property type="entry name" value="DUF6494"/>
</dbReference>
<proteinExistence type="predicted"/>
<organism evidence="1 2">
    <name type="scientific">Polaromonas jejuensis</name>
    <dbReference type="NCBI Taxonomy" id="457502"/>
    <lineage>
        <taxon>Bacteria</taxon>
        <taxon>Pseudomonadati</taxon>
        <taxon>Pseudomonadota</taxon>
        <taxon>Betaproteobacteria</taxon>
        <taxon>Burkholderiales</taxon>
        <taxon>Comamonadaceae</taxon>
        <taxon>Polaromonas</taxon>
    </lineage>
</organism>
<keyword evidence="2" id="KW-1185">Reference proteome</keyword>
<accession>A0ABW0QDS4</accession>
<comment type="caution">
    <text evidence="1">The sequence shown here is derived from an EMBL/GenBank/DDBJ whole genome shotgun (WGS) entry which is preliminary data.</text>
</comment>
<gene>
    <name evidence="1" type="ORF">ACFPP7_17780</name>
</gene>
<name>A0ABW0QDS4_9BURK</name>
<dbReference type="Proteomes" id="UP001596084">
    <property type="component" value="Unassembled WGS sequence"/>
</dbReference>
<sequence length="68" mass="7296">MDDETFNLSIRKFLKTVGVKSQHEIEQAVARAIAAGSIAGTESFPATMTLDIAGVTLNVKFEGQISLQ</sequence>
<dbReference type="Pfam" id="PF20104">
    <property type="entry name" value="DUF6494"/>
    <property type="match status" value="1"/>
</dbReference>
<reference evidence="2" key="1">
    <citation type="journal article" date="2019" name="Int. J. Syst. Evol. Microbiol.">
        <title>The Global Catalogue of Microorganisms (GCM) 10K type strain sequencing project: providing services to taxonomists for standard genome sequencing and annotation.</title>
        <authorList>
            <consortium name="The Broad Institute Genomics Platform"/>
            <consortium name="The Broad Institute Genome Sequencing Center for Infectious Disease"/>
            <person name="Wu L."/>
            <person name="Ma J."/>
        </authorList>
    </citation>
    <scope>NUCLEOTIDE SEQUENCE [LARGE SCALE GENOMIC DNA]</scope>
    <source>
        <strain evidence="2">CGMCC 4.7277</strain>
    </source>
</reference>
<dbReference type="EMBL" id="JBHSMX010000057">
    <property type="protein sequence ID" value="MFC5522743.1"/>
    <property type="molecule type" value="Genomic_DNA"/>
</dbReference>
<protein>
    <submittedName>
        <fullName evidence="1">DUF6494 family protein</fullName>
    </submittedName>
</protein>
<evidence type="ECO:0000313" key="1">
    <source>
        <dbReference type="EMBL" id="MFC5522743.1"/>
    </source>
</evidence>
<dbReference type="RefSeq" id="WP_084389686.1">
    <property type="nucleotide sequence ID" value="NZ_JBHSMX010000057.1"/>
</dbReference>
<evidence type="ECO:0000313" key="2">
    <source>
        <dbReference type="Proteomes" id="UP001596084"/>
    </source>
</evidence>